<accession>A0A3E2GZJ6</accession>
<evidence type="ECO:0000313" key="7">
    <source>
        <dbReference type="EMBL" id="RFU26447.1"/>
    </source>
</evidence>
<dbReference type="EMBL" id="NCSJ02000261">
    <property type="protein sequence ID" value="RFU26447.1"/>
    <property type="molecule type" value="Genomic_DNA"/>
</dbReference>
<dbReference type="GO" id="GO:0051213">
    <property type="term" value="F:dioxygenase activity"/>
    <property type="evidence" value="ECO:0007669"/>
    <property type="project" value="UniProtKB-KW"/>
</dbReference>
<dbReference type="InterPro" id="IPR051178">
    <property type="entry name" value="TfdA_dioxygenase"/>
</dbReference>
<dbReference type="Gene3D" id="3.60.130.10">
    <property type="entry name" value="Clavaminate synthase-like"/>
    <property type="match status" value="1"/>
</dbReference>
<keyword evidence="5" id="KW-0408">Iron</keyword>
<reference evidence="7 8" key="1">
    <citation type="submission" date="2018-05" db="EMBL/GenBank/DDBJ databases">
        <title>Draft genome sequence of Scytalidium lignicola DSM 105466, a ubiquitous saprotrophic fungus.</title>
        <authorList>
            <person name="Buettner E."/>
            <person name="Gebauer A.M."/>
            <person name="Hofrichter M."/>
            <person name="Liers C."/>
            <person name="Kellner H."/>
        </authorList>
    </citation>
    <scope>NUCLEOTIDE SEQUENCE [LARGE SCALE GENOMIC DNA]</scope>
    <source>
        <strain evidence="7 8">DSM 105466</strain>
    </source>
</reference>
<dbReference type="AlphaFoldDB" id="A0A3E2GZJ6"/>
<keyword evidence="3" id="KW-0223">Dioxygenase</keyword>
<feature type="non-terminal residue" evidence="7">
    <location>
        <position position="316"/>
    </location>
</feature>
<keyword evidence="8" id="KW-1185">Reference proteome</keyword>
<evidence type="ECO:0000256" key="5">
    <source>
        <dbReference type="ARBA" id="ARBA00023004"/>
    </source>
</evidence>
<dbReference type="GO" id="GO:0046872">
    <property type="term" value="F:metal ion binding"/>
    <property type="evidence" value="ECO:0007669"/>
    <property type="project" value="UniProtKB-KW"/>
</dbReference>
<protein>
    <recommendedName>
        <fullName evidence="6">TauD/TfdA-like domain-containing protein</fullName>
    </recommendedName>
</protein>
<gene>
    <name evidence="7" type="ORF">B7463_g9889</name>
</gene>
<dbReference type="Pfam" id="PF02668">
    <property type="entry name" value="TauD"/>
    <property type="match status" value="1"/>
</dbReference>
<organism evidence="7 8">
    <name type="scientific">Scytalidium lignicola</name>
    <name type="common">Hyphomycete</name>
    <dbReference type="NCBI Taxonomy" id="5539"/>
    <lineage>
        <taxon>Eukaryota</taxon>
        <taxon>Fungi</taxon>
        <taxon>Dikarya</taxon>
        <taxon>Ascomycota</taxon>
        <taxon>Pezizomycotina</taxon>
        <taxon>Leotiomycetes</taxon>
        <taxon>Leotiomycetes incertae sedis</taxon>
        <taxon>Scytalidium</taxon>
    </lineage>
</organism>
<evidence type="ECO:0000256" key="2">
    <source>
        <dbReference type="ARBA" id="ARBA00022723"/>
    </source>
</evidence>
<evidence type="ECO:0000256" key="3">
    <source>
        <dbReference type="ARBA" id="ARBA00022964"/>
    </source>
</evidence>
<proteinExistence type="inferred from homology"/>
<evidence type="ECO:0000313" key="8">
    <source>
        <dbReference type="Proteomes" id="UP000258309"/>
    </source>
</evidence>
<keyword evidence="4" id="KW-0560">Oxidoreductase</keyword>
<dbReference type="PANTHER" id="PTHR43779:SF3">
    <property type="entry name" value="(3R)-3-[(CARBOXYMETHYL)AMINO]FATTY ACID OXYGENASE_DECARBOXYLASE"/>
    <property type="match status" value="1"/>
</dbReference>
<keyword evidence="2" id="KW-0479">Metal-binding</keyword>
<dbReference type="InterPro" id="IPR042098">
    <property type="entry name" value="TauD-like_sf"/>
</dbReference>
<comment type="similarity">
    <text evidence="1">Belongs to the TfdA dioxygenase family.</text>
</comment>
<dbReference type="PANTHER" id="PTHR43779">
    <property type="entry name" value="DIOXYGENASE RV0097-RELATED"/>
    <property type="match status" value="1"/>
</dbReference>
<dbReference type="InterPro" id="IPR003819">
    <property type="entry name" value="TauD/TfdA-like"/>
</dbReference>
<feature type="domain" description="TauD/TfdA-like" evidence="6">
    <location>
        <begin position="9"/>
        <end position="292"/>
    </location>
</feature>
<name>A0A3E2GZJ6_SCYLI</name>
<comment type="caution">
    <text evidence="7">The sequence shown here is derived from an EMBL/GenBank/DDBJ whole genome shotgun (WGS) entry which is preliminary data.</text>
</comment>
<evidence type="ECO:0000256" key="4">
    <source>
        <dbReference type="ARBA" id="ARBA00023002"/>
    </source>
</evidence>
<feature type="non-terminal residue" evidence="7">
    <location>
        <position position="1"/>
    </location>
</feature>
<evidence type="ECO:0000256" key="1">
    <source>
        <dbReference type="ARBA" id="ARBA00005896"/>
    </source>
</evidence>
<dbReference type="Proteomes" id="UP000258309">
    <property type="component" value="Unassembled WGS sequence"/>
</dbReference>
<dbReference type="OrthoDB" id="5818554at2759"/>
<evidence type="ECO:0000259" key="6">
    <source>
        <dbReference type="Pfam" id="PF02668"/>
    </source>
</evidence>
<dbReference type="SUPFAM" id="SSF51197">
    <property type="entry name" value="Clavaminate synthase-like"/>
    <property type="match status" value="1"/>
</dbReference>
<sequence length="316" mass="35612">MPIATKLNIKPLAPTFAAEVEGVDFSQPVPDDIVHEIQDAAAKYGVLIFRKTALDDQKLIEFGRKFGELDNCGQHRVHDRPSRIHLDEIFDVSNLNEFNEIITDNDPVKLAAKNGNATWHADGAFNPRRTGFSMLRAVELPPKGTGGETEYSDSRAAYDDLSNEMKMKIQGLVGCNSLVHNRKKANPDMAMFKDIDPMDRPMAKHKIASLHELSGRYSLYISSYTHHIEGMDIAEGQKLIKELYEHIQKPKYKFVHHWGEPGDMAMWDNTAVLHRATHGTYGNKYRRDVRRVSVFDTGSAAYGENEPSTYGNQKAP</sequence>